<dbReference type="AlphaFoldDB" id="A0A2I2G4X8"/>
<gene>
    <name evidence="1" type="ORF">P170DRAFT_200487</name>
</gene>
<dbReference type="VEuPathDB" id="FungiDB:P170DRAFT_200487"/>
<proteinExistence type="predicted"/>
<name>A0A2I2G4X8_9EURO</name>
<dbReference type="Proteomes" id="UP000234275">
    <property type="component" value="Unassembled WGS sequence"/>
</dbReference>
<accession>A0A2I2G4X8</accession>
<keyword evidence="2" id="KW-1185">Reference proteome</keyword>
<dbReference type="RefSeq" id="XP_024703233.1">
    <property type="nucleotide sequence ID" value="XM_024842758.1"/>
</dbReference>
<protein>
    <submittedName>
        <fullName evidence="1">Uncharacterized protein</fullName>
    </submittedName>
</protein>
<evidence type="ECO:0000313" key="2">
    <source>
        <dbReference type="Proteomes" id="UP000234275"/>
    </source>
</evidence>
<comment type="caution">
    <text evidence="1">The sequence shown here is derived from an EMBL/GenBank/DDBJ whole genome shotgun (WGS) entry which is preliminary data.</text>
</comment>
<reference evidence="1 2" key="1">
    <citation type="submission" date="2016-12" db="EMBL/GenBank/DDBJ databases">
        <title>The genomes of Aspergillus section Nigri reveals drivers in fungal speciation.</title>
        <authorList>
            <consortium name="DOE Joint Genome Institute"/>
            <person name="Vesth T.C."/>
            <person name="Nybo J."/>
            <person name="Theobald S."/>
            <person name="Brandl J."/>
            <person name="Frisvad J.C."/>
            <person name="Nielsen K.F."/>
            <person name="Lyhne E.K."/>
            <person name="Kogle M.E."/>
            <person name="Kuo A."/>
            <person name="Riley R."/>
            <person name="Clum A."/>
            <person name="Nolan M."/>
            <person name="Lipzen A."/>
            <person name="Salamov A."/>
            <person name="Henrissat B."/>
            <person name="Wiebenga A."/>
            <person name="De Vries R.P."/>
            <person name="Grigoriev I.V."/>
            <person name="Mortensen U.H."/>
            <person name="Andersen M.R."/>
            <person name="Baker S.E."/>
        </authorList>
    </citation>
    <scope>NUCLEOTIDE SEQUENCE [LARGE SCALE GENOMIC DNA]</scope>
    <source>
        <strain evidence="1 2">IBT 23096</strain>
    </source>
</reference>
<organism evidence="1 2">
    <name type="scientific">Aspergillus steynii IBT 23096</name>
    <dbReference type="NCBI Taxonomy" id="1392250"/>
    <lineage>
        <taxon>Eukaryota</taxon>
        <taxon>Fungi</taxon>
        <taxon>Dikarya</taxon>
        <taxon>Ascomycota</taxon>
        <taxon>Pezizomycotina</taxon>
        <taxon>Eurotiomycetes</taxon>
        <taxon>Eurotiomycetidae</taxon>
        <taxon>Eurotiales</taxon>
        <taxon>Aspergillaceae</taxon>
        <taxon>Aspergillus</taxon>
        <taxon>Aspergillus subgen. Circumdati</taxon>
    </lineage>
</organism>
<evidence type="ECO:0000313" key="1">
    <source>
        <dbReference type="EMBL" id="PLB47931.1"/>
    </source>
</evidence>
<dbReference type="GeneID" id="36550456"/>
<dbReference type="EMBL" id="MSFO01000005">
    <property type="protein sequence ID" value="PLB47931.1"/>
    <property type="molecule type" value="Genomic_DNA"/>
</dbReference>
<sequence>MRSIILYILAILQRKARHLPCLLLLCLLHDRRCEHHTTVANRKGAAAVPIDPNQRWPGEEFFARLGADPVSLLRHADQLESNLLSPGPEMVKKTRADQVS</sequence>